<evidence type="ECO:0000313" key="2">
    <source>
        <dbReference type="Proteomes" id="UP000605201"/>
    </source>
</evidence>
<evidence type="ECO:0000313" key="1">
    <source>
        <dbReference type="EMBL" id="MBC8433902.1"/>
    </source>
</evidence>
<name>A0A8J6P721_9BACT</name>
<dbReference type="Proteomes" id="UP000605201">
    <property type="component" value="Unassembled WGS sequence"/>
</dbReference>
<proteinExistence type="predicted"/>
<gene>
    <name evidence="1" type="ORF">H8D96_18475</name>
</gene>
<comment type="caution">
    <text evidence="1">The sequence shown here is derived from an EMBL/GenBank/DDBJ whole genome shotgun (WGS) entry which is preliminary data.</text>
</comment>
<dbReference type="AlphaFoldDB" id="A0A8J6P721"/>
<accession>A0A8J6P721</accession>
<sequence>MQESEFRPLVKQFINQFGFKVFDIPENEKSKSPDFDVIGKSDRYTLELKIKGDDPVGIKNDENALLRGELVSKTIPVGPRNTLAGILRDGVKQNIDHDHDRKTYHMIWVHSAGQDPNLLNSRFHATLYGIETLFSIRKTNVITCYYFHNSAFFSWREFLDGVILSYNDQIQLCINTLSPRVDNFRKSQLTVAMVNGLCDPDVLEARYDDLYIADCEIDRNNEKEVLEYLQKKYGLDHLQTIPMNQHTGSIALPTKNEKS</sequence>
<dbReference type="EMBL" id="JACNIG010000351">
    <property type="protein sequence ID" value="MBC8433902.1"/>
    <property type="molecule type" value="Genomic_DNA"/>
</dbReference>
<organism evidence="1 2">
    <name type="scientific">Candidatus Desulfatibia vada</name>
    <dbReference type="NCBI Taxonomy" id="2841696"/>
    <lineage>
        <taxon>Bacteria</taxon>
        <taxon>Pseudomonadati</taxon>
        <taxon>Thermodesulfobacteriota</taxon>
        <taxon>Desulfobacteria</taxon>
        <taxon>Desulfobacterales</taxon>
        <taxon>Desulfobacterales incertae sedis</taxon>
        <taxon>Candidatus Desulfatibia</taxon>
    </lineage>
</organism>
<reference evidence="1 2" key="1">
    <citation type="submission" date="2020-08" db="EMBL/GenBank/DDBJ databases">
        <title>Bridging the membrane lipid divide: bacteria of the FCB group superphylum have the potential to synthesize archaeal ether lipids.</title>
        <authorList>
            <person name="Villanueva L."/>
            <person name="Von Meijenfeldt F.A.B."/>
            <person name="Westbye A.B."/>
            <person name="Yadav S."/>
            <person name="Hopmans E.C."/>
            <person name="Dutilh B.E."/>
            <person name="Sinninghe Damste J.S."/>
        </authorList>
    </citation>
    <scope>NUCLEOTIDE SEQUENCE [LARGE SCALE GENOMIC DNA]</scope>
    <source>
        <strain evidence="1">NIOZ-UU17</strain>
    </source>
</reference>
<protein>
    <submittedName>
        <fullName evidence="1">Uncharacterized protein</fullName>
    </submittedName>
</protein>